<dbReference type="InterPro" id="IPR045570">
    <property type="entry name" value="Metalloprtase-TldD/E_cen_dom"/>
</dbReference>
<dbReference type="InterPro" id="IPR045569">
    <property type="entry name" value="Metalloprtase-TldD/E_C"/>
</dbReference>
<dbReference type="Pfam" id="PF19289">
    <property type="entry name" value="PmbA_TldD_3rd"/>
    <property type="match status" value="1"/>
</dbReference>
<keyword evidence="6" id="KW-1185">Reference proteome</keyword>
<dbReference type="GO" id="GO:0006508">
    <property type="term" value="P:proteolysis"/>
    <property type="evidence" value="ECO:0007669"/>
    <property type="project" value="InterPro"/>
</dbReference>
<dbReference type="InterPro" id="IPR036059">
    <property type="entry name" value="TldD/PmbA_sf"/>
</dbReference>
<dbReference type="PANTHER" id="PTHR43421">
    <property type="entry name" value="METALLOPROTEASE PMBA"/>
    <property type="match status" value="1"/>
</dbReference>
<dbReference type="Pfam" id="PF01523">
    <property type="entry name" value="PmbA_TldD_1st"/>
    <property type="match status" value="1"/>
</dbReference>
<dbReference type="Gene3D" id="3.30.2290.10">
    <property type="entry name" value="PmbA/TldD superfamily"/>
    <property type="match status" value="1"/>
</dbReference>
<dbReference type="EMBL" id="GG693859">
    <property type="protein sequence ID" value="EES53615.1"/>
    <property type="molecule type" value="Genomic_DNA"/>
</dbReference>
<dbReference type="GO" id="GO:0005829">
    <property type="term" value="C:cytosol"/>
    <property type="evidence" value="ECO:0007669"/>
    <property type="project" value="TreeGrafter"/>
</dbReference>
<organism evidence="5 6">
    <name type="scientific">Leptospirillum ferrodiazotrophum</name>
    <dbReference type="NCBI Taxonomy" id="412449"/>
    <lineage>
        <taxon>Bacteria</taxon>
        <taxon>Pseudomonadati</taxon>
        <taxon>Nitrospirota</taxon>
        <taxon>Nitrospiria</taxon>
        <taxon>Nitrospirales</taxon>
        <taxon>Nitrospiraceae</taxon>
        <taxon>Leptospirillum</taxon>
    </lineage>
</organism>
<evidence type="ECO:0000256" key="1">
    <source>
        <dbReference type="ARBA" id="ARBA00005836"/>
    </source>
</evidence>
<comment type="similarity">
    <text evidence="1">Belongs to the peptidase U62 family.</text>
</comment>
<evidence type="ECO:0000259" key="4">
    <source>
        <dbReference type="Pfam" id="PF19290"/>
    </source>
</evidence>
<dbReference type="InterPro" id="IPR002510">
    <property type="entry name" value="Metalloprtase-TldD/E_N"/>
</dbReference>
<name>C6HV04_9BACT</name>
<dbReference type="SUPFAM" id="SSF111283">
    <property type="entry name" value="Putative modulator of DNA gyrase, PmbA/TldD"/>
    <property type="match status" value="1"/>
</dbReference>
<dbReference type="Pfam" id="PF19290">
    <property type="entry name" value="PmbA_TldD_2nd"/>
    <property type="match status" value="1"/>
</dbReference>
<dbReference type="AlphaFoldDB" id="C6HV04"/>
<dbReference type="InterPro" id="IPR047657">
    <property type="entry name" value="PmbA"/>
</dbReference>
<evidence type="ECO:0000259" key="2">
    <source>
        <dbReference type="Pfam" id="PF01523"/>
    </source>
</evidence>
<accession>C6HV04</accession>
<evidence type="ECO:0000313" key="6">
    <source>
        <dbReference type="Proteomes" id="UP000009374"/>
    </source>
</evidence>
<proteinExistence type="inferred from homology"/>
<protein>
    <submittedName>
        <fullName evidence="5">Peptidase U62, modulator of DNA gyrase</fullName>
    </submittedName>
</protein>
<dbReference type="PANTHER" id="PTHR43421:SF1">
    <property type="entry name" value="METALLOPROTEASE PMBA"/>
    <property type="match status" value="1"/>
</dbReference>
<evidence type="ECO:0000259" key="3">
    <source>
        <dbReference type="Pfam" id="PF19289"/>
    </source>
</evidence>
<gene>
    <name evidence="5" type="ORF">UBAL3_74420073</name>
</gene>
<reference evidence="5 6" key="1">
    <citation type="journal article" date="2009" name="Appl. Environ. Microbiol.">
        <title>Community genomic and proteomic analyses of chemoautotrophic iron-oxidizing "Leptospirillum rubarum" (Group II) and "Leptospirillum ferrodiazotrophum" (Group III) bacteria in acid mine drainage biofilms.</title>
        <authorList>
            <person name="Goltsman D.S."/>
            <person name="Denef V.J."/>
            <person name="Singer S.W."/>
            <person name="VerBerkmoes N.C."/>
            <person name="Lefsrud M."/>
            <person name="Mueller R.S."/>
            <person name="Dick G.J."/>
            <person name="Sun C.L."/>
            <person name="Wheeler K.E."/>
            <person name="Zemla A."/>
            <person name="Baker B.J."/>
            <person name="Hauser L."/>
            <person name="Land M."/>
            <person name="Shah M.B."/>
            <person name="Thelen M.P."/>
            <person name="Hettich R.L."/>
            <person name="Banfield J.F."/>
        </authorList>
    </citation>
    <scope>NUCLEOTIDE SEQUENCE [LARGE SCALE GENOMIC DNA]</scope>
</reference>
<feature type="domain" description="Metalloprotease TldD/E C-terminal" evidence="3">
    <location>
        <begin position="242"/>
        <end position="459"/>
    </location>
</feature>
<sequence>MNVVPSQNLPPKSLEEGEEAIRFILEAARSAGATSADALYVSGVEETVGVRKGEIEKVQAAQSRGIGIRVFAGTRQSSVATRDLSPDHLRSLVARAVAMAQHTAEDPYAGLPDRILPPAIDPAKLFPEESRIPSRDELVERALATEKAALSFDPRITNSEGAECSRSHSHIVFGNSLGFLHGYRKGSYALSCSVIATSGDQMERDYWYVTGPLWEKISDAEAIGQKAASRTVRRLGARRIKTGTYPVIFDPETARSLVGHFAGAVSGSALYRNATYLKGREGTPVMNACMTLREDPFLPGAPGSRPFDGEGLPTRKKTLVDEGVLQTFLFDTYSARKLGRQSTANAVRSLGDGPGVGISNLIVDPGTSTLDDLMKKAGKGLLVTELIGFGVSTVTGDYSRGAFGYWFEDGAILHPVSEITLAGTLDEIYKNIVDRGSDLEIRSSINSPSLLVDGLRIAGD</sequence>
<dbReference type="InterPro" id="IPR035068">
    <property type="entry name" value="TldD/PmbA_N"/>
</dbReference>
<feature type="domain" description="Metalloprotease TldD/E N-terminal" evidence="2">
    <location>
        <begin position="36"/>
        <end position="100"/>
    </location>
</feature>
<dbReference type="Proteomes" id="UP000009374">
    <property type="component" value="Unassembled WGS sequence"/>
</dbReference>
<feature type="domain" description="Metalloprotease TldD/E central" evidence="4">
    <location>
        <begin position="133"/>
        <end position="235"/>
    </location>
</feature>
<evidence type="ECO:0000313" key="5">
    <source>
        <dbReference type="EMBL" id="EES53615.1"/>
    </source>
</evidence>
<dbReference type="GO" id="GO:0008237">
    <property type="term" value="F:metallopeptidase activity"/>
    <property type="evidence" value="ECO:0007669"/>
    <property type="project" value="InterPro"/>
</dbReference>